<dbReference type="SFLD" id="SFLDG01129">
    <property type="entry name" value="C1.5:_HAD__Beta-PGM__Phosphata"/>
    <property type="match status" value="1"/>
</dbReference>
<dbReference type="Proteomes" id="UP000481417">
    <property type="component" value="Unassembled WGS sequence"/>
</dbReference>
<gene>
    <name evidence="5" type="ORF">GIY56_01935</name>
</gene>
<dbReference type="AlphaFoldDB" id="A0A6L6HLU3"/>
<dbReference type="InterPro" id="IPR023198">
    <property type="entry name" value="PGP-like_dom2"/>
</dbReference>
<dbReference type="InterPro" id="IPR023214">
    <property type="entry name" value="HAD_sf"/>
</dbReference>
<dbReference type="Gene3D" id="1.10.150.240">
    <property type="entry name" value="Putative phosphatase, domain 2"/>
    <property type="match status" value="1"/>
</dbReference>
<dbReference type="InterPro" id="IPR036412">
    <property type="entry name" value="HAD-like_sf"/>
</dbReference>
<organism evidence="5 6">
    <name type="scientific">Paracoccus lichenicola</name>
    <dbReference type="NCBI Taxonomy" id="2665644"/>
    <lineage>
        <taxon>Bacteria</taxon>
        <taxon>Pseudomonadati</taxon>
        <taxon>Pseudomonadota</taxon>
        <taxon>Alphaproteobacteria</taxon>
        <taxon>Rhodobacterales</taxon>
        <taxon>Paracoccaceae</taxon>
        <taxon>Paracoccus</taxon>
    </lineage>
</organism>
<dbReference type="NCBIfam" id="TIGR01509">
    <property type="entry name" value="HAD-SF-IA-v3"/>
    <property type="match status" value="1"/>
</dbReference>
<comment type="cofactor">
    <cofactor evidence="1">
        <name>Mg(2+)</name>
        <dbReference type="ChEBI" id="CHEBI:18420"/>
    </cofactor>
</comment>
<accession>A0A6L6HLU3</accession>
<evidence type="ECO:0000256" key="2">
    <source>
        <dbReference type="ARBA" id="ARBA00006171"/>
    </source>
</evidence>
<sequence length="231" mass="24739">MTDIRAVIFDMDGCLVDSEPMSLETLAKMMTAEGLHATPDELRKRFLGMSIQAIVRHIAEALDRPDLPDFARDFEERLLARYPAELRVIPGIPALLDDLAAQGIAVAIATGSSVRRLGITLEVAGLADRFGANIFSADQVKRGKPAPDLFLLAAERLGIAPDACAVMEDSPHGIAGAVAAGMRGVGFTGGTHLDGMRDDHARRLREAGAVAVLSDLDRMLEALLDRQTTDV</sequence>
<dbReference type="RefSeq" id="WP_154763120.1">
    <property type="nucleotide sequence ID" value="NZ_WMBT01000001.1"/>
</dbReference>
<dbReference type="GO" id="GO:0016787">
    <property type="term" value="F:hydrolase activity"/>
    <property type="evidence" value="ECO:0007669"/>
    <property type="project" value="UniProtKB-KW"/>
</dbReference>
<evidence type="ECO:0000256" key="1">
    <source>
        <dbReference type="ARBA" id="ARBA00001946"/>
    </source>
</evidence>
<evidence type="ECO:0000256" key="3">
    <source>
        <dbReference type="ARBA" id="ARBA00022723"/>
    </source>
</evidence>
<dbReference type="SUPFAM" id="SSF56784">
    <property type="entry name" value="HAD-like"/>
    <property type="match status" value="1"/>
</dbReference>
<dbReference type="Pfam" id="PF00702">
    <property type="entry name" value="Hydrolase"/>
    <property type="match status" value="1"/>
</dbReference>
<dbReference type="PRINTS" id="PR00413">
    <property type="entry name" value="HADHALOGNASE"/>
</dbReference>
<keyword evidence="6" id="KW-1185">Reference proteome</keyword>
<dbReference type="PANTHER" id="PTHR46193">
    <property type="entry name" value="6-PHOSPHOGLUCONATE PHOSPHATASE"/>
    <property type="match status" value="1"/>
</dbReference>
<keyword evidence="3" id="KW-0479">Metal-binding</keyword>
<evidence type="ECO:0000313" key="6">
    <source>
        <dbReference type="Proteomes" id="UP000481417"/>
    </source>
</evidence>
<reference evidence="5 6" key="1">
    <citation type="submission" date="2019-11" db="EMBL/GenBank/DDBJ databases">
        <authorList>
            <person name="Lang L."/>
        </authorList>
    </citation>
    <scope>NUCLEOTIDE SEQUENCE [LARGE SCALE GENOMIC DNA]</scope>
    <source>
        <strain evidence="5 6">YIM 132242</strain>
    </source>
</reference>
<comment type="caution">
    <text evidence="5">The sequence shown here is derived from an EMBL/GenBank/DDBJ whole genome shotgun (WGS) entry which is preliminary data.</text>
</comment>
<dbReference type="InterPro" id="IPR051600">
    <property type="entry name" value="Beta-PGM-like"/>
</dbReference>
<protein>
    <submittedName>
        <fullName evidence="5">HAD-IA family hydrolase</fullName>
    </submittedName>
</protein>
<name>A0A6L6HLU3_9RHOB</name>
<dbReference type="Gene3D" id="3.40.50.1000">
    <property type="entry name" value="HAD superfamily/HAD-like"/>
    <property type="match status" value="1"/>
</dbReference>
<dbReference type="SFLD" id="SFLDG01135">
    <property type="entry name" value="C1.5.6:_HAD__Beta-PGM__Phospha"/>
    <property type="match status" value="1"/>
</dbReference>
<dbReference type="PANTHER" id="PTHR46193:SF10">
    <property type="entry name" value="6-PHOSPHOGLUCONATE PHOSPHATASE"/>
    <property type="match status" value="1"/>
</dbReference>
<keyword evidence="5" id="KW-0378">Hydrolase</keyword>
<comment type="similarity">
    <text evidence="2">Belongs to the HAD-like hydrolase superfamily. CbbY/CbbZ/Gph/YieH family.</text>
</comment>
<dbReference type="GO" id="GO:0046872">
    <property type="term" value="F:metal ion binding"/>
    <property type="evidence" value="ECO:0007669"/>
    <property type="project" value="UniProtKB-KW"/>
</dbReference>
<evidence type="ECO:0000313" key="5">
    <source>
        <dbReference type="EMBL" id="MTD99044.1"/>
    </source>
</evidence>
<evidence type="ECO:0000256" key="4">
    <source>
        <dbReference type="ARBA" id="ARBA00022842"/>
    </source>
</evidence>
<dbReference type="SFLD" id="SFLDS00003">
    <property type="entry name" value="Haloacid_Dehalogenase"/>
    <property type="match status" value="1"/>
</dbReference>
<dbReference type="InterPro" id="IPR006439">
    <property type="entry name" value="HAD-SF_hydro_IA"/>
</dbReference>
<dbReference type="EMBL" id="WMBT01000001">
    <property type="protein sequence ID" value="MTD99044.1"/>
    <property type="molecule type" value="Genomic_DNA"/>
</dbReference>
<proteinExistence type="inferred from homology"/>
<keyword evidence="4" id="KW-0460">Magnesium</keyword>